<dbReference type="AlphaFoldDB" id="A0A2Z7B2J7"/>
<evidence type="ECO:0000313" key="1">
    <source>
        <dbReference type="EMBL" id="KZV28571.1"/>
    </source>
</evidence>
<name>A0A2Z7B2J7_9LAMI</name>
<keyword evidence="1" id="KW-0378">Hydrolase</keyword>
<dbReference type="GO" id="GO:0004177">
    <property type="term" value="F:aminopeptidase activity"/>
    <property type="evidence" value="ECO:0007669"/>
    <property type="project" value="UniProtKB-KW"/>
</dbReference>
<organism evidence="1 2">
    <name type="scientific">Dorcoceras hygrometricum</name>
    <dbReference type="NCBI Taxonomy" id="472368"/>
    <lineage>
        <taxon>Eukaryota</taxon>
        <taxon>Viridiplantae</taxon>
        <taxon>Streptophyta</taxon>
        <taxon>Embryophyta</taxon>
        <taxon>Tracheophyta</taxon>
        <taxon>Spermatophyta</taxon>
        <taxon>Magnoliopsida</taxon>
        <taxon>eudicotyledons</taxon>
        <taxon>Gunneridae</taxon>
        <taxon>Pentapetalae</taxon>
        <taxon>asterids</taxon>
        <taxon>lamiids</taxon>
        <taxon>Lamiales</taxon>
        <taxon>Gesneriaceae</taxon>
        <taxon>Didymocarpoideae</taxon>
        <taxon>Trichosporeae</taxon>
        <taxon>Loxocarpinae</taxon>
        <taxon>Dorcoceras</taxon>
    </lineage>
</organism>
<accession>A0A2Z7B2J7</accession>
<sequence length="90" mass="9972">MHHSGQLVMLYSAFAISTRPRSFQISSCTQVSRKPACIRKPDRDLAGPTALRASPESSSTIPLVSNQHVIFYFCSAGLMEIDRVHQYTSS</sequence>
<reference evidence="1 2" key="1">
    <citation type="journal article" date="2015" name="Proc. Natl. Acad. Sci. U.S.A.">
        <title>The resurrection genome of Boea hygrometrica: A blueprint for survival of dehydration.</title>
        <authorList>
            <person name="Xiao L."/>
            <person name="Yang G."/>
            <person name="Zhang L."/>
            <person name="Yang X."/>
            <person name="Zhao S."/>
            <person name="Ji Z."/>
            <person name="Zhou Q."/>
            <person name="Hu M."/>
            <person name="Wang Y."/>
            <person name="Chen M."/>
            <person name="Xu Y."/>
            <person name="Jin H."/>
            <person name="Xiao X."/>
            <person name="Hu G."/>
            <person name="Bao F."/>
            <person name="Hu Y."/>
            <person name="Wan P."/>
            <person name="Li L."/>
            <person name="Deng X."/>
            <person name="Kuang T."/>
            <person name="Xiang C."/>
            <person name="Zhu J.K."/>
            <person name="Oliver M.J."/>
            <person name="He Y."/>
        </authorList>
    </citation>
    <scope>NUCLEOTIDE SEQUENCE [LARGE SCALE GENOMIC DNA]</scope>
    <source>
        <strain evidence="2">cv. XS01</strain>
    </source>
</reference>
<keyword evidence="2" id="KW-1185">Reference proteome</keyword>
<protein>
    <submittedName>
        <fullName evidence="1">Putative Xaa-Pro aminopeptidase P</fullName>
    </submittedName>
</protein>
<dbReference type="Proteomes" id="UP000250235">
    <property type="component" value="Unassembled WGS sequence"/>
</dbReference>
<dbReference type="EMBL" id="KV010080">
    <property type="protein sequence ID" value="KZV28571.1"/>
    <property type="molecule type" value="Genomic_DNA"/>
</dbReference>
<proteinExistence type="predicted"/>
<evidence type="ECO:0000313" key="2">
    <source>
        <dbReference type="Proteomes" id="UP000250235"/>
    </source>
</evidence>
<gene>
    <name evidence="1" type="ORF">F511_39350</name>
</gene>
<keyword evidence="1" id="KW-0031">Aminopeptidase</keyword>
<keyword evidence="1" id="KW-0645">Protease</keyword>